<keyword evidence="7" id="KW-0963">Cytoplasm</keyword>
<dbReference type="SUPFAM" id="SSF53178">
    <property type="entry name" value="Peptidyl-tRNA hydrolase-like"/>
    <property type="match status" value="1"/>
</dbReference>
<dbReference type="PROSITE" id="PS01196">
    <property type="entry name" value="PEPT_TRNA_HYDROL_2"/>
    <property type="match status" value="1"/>
</dbReference>
<dbReference type="InterPro" id="IPR001328">
    <property type="entry name" value="Pept_tRNA_hydro"/>
</dbReference>
<evidence type="ECO:0000313" key="10">
    <source>
        <dbReference type="EMBL" id="KGF20277.1"/>
    </source>
</evidence>
<dbReference type="InterPro" id="IPR036416">
    <property type="entry name" value="Pept_tRNA_hydro_sf"/>
</dbReference>
<comment type="function">
    <text evidence="7">Catalyzes the release of premature peptidyl moieties from peptidyl-tRNA molecules trapped in stalled 50S ribosomal subunits, and thus maintains levels of free tRNAs and 50S ribosomes.</text>
</comment>
<protein>
    <recommendedName>
        <fullName evidence="6 7">Peptidyl-tRNA hydrolase</fullName>
        <shortName evidence="7">Pth</shortName>
        <ecNumber evidence="1 7">3.1.1.29</ecNumber>
    </recommendedName>
</protein>
<dbReference type="GO" id="GO:0072344">
    <property type="term" value="P:rescue of stalled ribosome"/>
    <property type="evidence" value="ECO:0007669"/>
    <property type="project" value="UniProtKB-UniRule"/>
</dbReference>
<dbReference type="EC" id="3.1.1.29" evidence="1 7"/>
<feature type="binding site" evidence="7">
    <location>
        <position position="73"/>
    </location>
    <ligand>
        <name>tRNA</name>
        <dbReference type="ChEBI" id="CHEBI:17843"/>
    </ligand>
</feature>
<dbReference type="RefSeq" id="WP_035756210.1">
    <property type="nucleotide sequence ID" value="NZ_JRNH01000018.1"/>
</dbReference>
<evidence type="ECO:0000256" key="8">
    <source>
        <dbReference type="RuleBase" id="RU000673"/>
    </source>
</evidence>
<dbReference type="AlphaFoldDB" id="A0A095ZP00"/>
<dbReference type="InterPro" id="IPR018171">
    <property type="entry name" value="Pept_tRNA_hydro_CS"/>
</dbReference>
<evidence type="ECO:0000256" key="6">
    <source>
        <dbReference type="ARBA" id="ARBA00050038"/>
    </source>
</evidence>
<dbReference type="GO" id="GO:0000049">
    <property type="term" value="F:tRNA binding"/>
    <property type="evidence" value="ECO:0007669"/>
    <property type="project" value="UniProtKB-UniRule"/>
</dbReference>
<dbReference type="CDD" id="cd00462">
    <property type="entry name" value="PTH"/>
    <property type="match status" value="1"/>
</dbReference>
<evidence type="ECO:0000256" key="5">
    <source>
        <dbReference type="ARBA" id="ARBA00038063"/>
    </source>
</evidence>
<evidence type="ECO:0000256" key="2">
    <source>
        <dbReference type="ARBA" id="ARBA00022555"/>
    </source>
</evidence>
<feature type="binding site" evidence="7">
    <location>
        <position position="119"/>
    </location>
    <ligand>
        <name>tRNA</name>
        <dbReference type="ChEBI" id="CHEBI:17843"/>
    </ligand>
</feature>
<dbReference type="Proteomes" id="UP000053528">
    <property type="component" value="Unassembled WGS sequence"/>
</dbReference>
<sequence length="183" mass="19612">MASDMFLIAGLGNTGARYAKNRHNIGFMVADELAGRIGGTFKAASAQRCMLLEGRLGIGGPRVALIKPTTLMNRVGGAVSSVSKYFGIPATNVIAIHDEIELGFDTTQPRLGGSEAGHNGLRDITKALGTREYWRIRVGVGRPPGRQQVADYVLSDFSAQERKTLPITLSDAADEVEKLINTL</sequence>
<comment type="catalytic activity">
    <reaction evidence="7 8">
        <text>an N-acyl-L-alpha-aminoacyl-tRNA + H2O = an N-acyl-L-amino acid + a tRNA + H(+)</text>
        <dbReference type="Rhea" id="RHEA:54448"/>
        <dbReference type="Rhea" id="RHEA-COMP:10123"/>
        <dbReference type="Rhea" id="RHEA-COMP:13883"/>
        <dbReference type="ChEBI" id="CHEBI:15377"/>
        <dbReference type="ChEBI" id="CHEBI:15378"/>
        <dbReference type="ChEBI" id="CHEBI:59874"/>
        <dbReference type="ChEBI" id="CHEBI:78442"/>
        <dbReference type="ChEBI" id="CHEBI:138191"/>
        <dbReference type="EC" id="3.1.1.29"/>
    </reaction>
</comment>
<gene>
    <name evidence="7" type="primary">pth</name>
    <name evidence="10" type="ORF">HMPREF2128_06075</name>
</gene>
<dbReference type="Gene3D" id="3.40.50.1470">
    <property type="entry name" value="Peptidyl-tRNA hydrolase"/>
    <property type="match status" value="1"/>
</dbReference>
<evidence type="ECO:0000256" key="1">
    <source>
        <dbReference type="ARBA" id="ARBA00013260"/>
    </source>
</evidence>
<dbReference type="GO" id="GO:0004045">
    <property type="term" value="F:peptidyl-tRNA hydrolase activity"/>
    <property type="evidence" value="ECO:0007669"/>
    <property type="project" value="UniProtKB-UniRule"/>
</dbReference>
<feature type="site" description="Stabilizes the basic form of H active site to accept a proton" evidence="7">
    <location>
        <position position="98"/>
    </location>
</feature>
<feature type="binding site" evidence="7">
    <location>
        <position position="18"/>
    </location>
    <ligand>
        <name>tRNA</name>
        <dbReference type="ChEBI" id="CHEBI:17843"/>
    </ligand>
</feature>
<comment type="similarity">
    <text evidence="5 7 9">Belongs to the PTH family.</text>
</comment>
<keyword evidence="3 7" id="KW-0378">Hydrolase</keyword>
<comment type="caution">
    <text evidence="7">Lacks conserved residue(s) required for the propagation of feature annotation.</text>
</comment>
<dbReference type="PANTHER" id="PTHR17224">
    <property type="entry name" value="PEPTIDYL-TRNA HYDROLASE"/>
    <property type="match status" value="1"/>
</dbReference>
<evidence type="ECO:0000313" key="11">
    <source>
        <dbReference type="Proteomes" id="UP000053528"/>
    </source>
</evidence>
<evidence type="ECO:0000256" key="4">
    <source>
        <dbReference type="ARBA" id="ARBA00022884"/>
    </source>
</evidence>
<dbReference type="PROSITE" id="PS01195">
    <property type="entry name" value="PEPT_TRNA_HYDROL_1"/>
    <property type="match status" value="1"/>
</dbReference>
<proteinExistence type="inferred from homology"/>
<evidence type="ECO:0000256" key="3">
    <source>
        <dbReference type="ARBA" id="ARBA00022801"/>
    </source>
</evidence>
<comment type="subunit">
    <text evidence="7">Monomer.</text>
</comment>
<dbReference type="PANTHER" id="PTHR17224:SF1">
    <property type="entry name" value="PEPTIDYL-TRNA HYDROLASE"/>
    <property type="match status" value="1"/>
</dbReference>
<dbReference type="GO" id="GO:0006515">
    <property type="term" value="P:protein quality control for misfolded or incompletely synthesized proteins"/>
    <property type="evidence" value="ECO:0007669"/>
    <property type="project" value="UniProtKB-UniRule"/>
</dbReference>
<reference evidence="10 11" key="1">
    <citation type="submission" date="2014-07" db="EMBL/GenBank/DDBJ databases">
        <authorList>
            <person name="McCorrison J."/>
            <person name="Sanka R."/>
            <person name="Torralba M."/>
            <person name="Gillis M."/>
            <person name="Haft D.H."/>
            <person name="Methe B."/>
            <person name="Sutton G."/>
            <person name="Nelson K.E."/>
        </authorList>
    </citation>
    <scope>NUCLEOTIDE SEQUENCE [LARGE SCALE GENOMIC DNA]</scope>
    <source>
        <strain evidence="10 11">DNF00011</strain>
    </source>
</reference>
<keyword evidence="2 7" id="KW-0820">tRNA-binding</keyword>
<dbReference type="NCBIfam" id="TIGR00447">
    <property type="entry name" value="pth"/>
    <property type="match status" value="1"/>
</dbReference>
<comment type="function">
    <text evidence="7">Hydrolyzes ribosome-free peptidyl-tRNAs (with 1 or more amino acids incorporated), which drop off the ribosome during protein synthesis, or as a result of ribosome stalling.</text>
</comment>
<name>A0A095ZP00_9MICC</name>
<accession>A0A095ZP00</accession>
<keyword evidence="4 7" id="KW-0694">RNA-binding</keyword>
<dbReference type="GO" id="GO:0005737">
    <property type="term" value="C:cytoplasm"/>
    <property type="evidence" value="ECO:0007669"/>
    <property type="project" value="UniProtKB-SubCell"/>
</dbReference>
<evidence type="ECO:0000256" key="9">
    <source>
        <dbReference type="RuleBase" id="RU004320"/>
    </source>
</evidence>
<comment type="subcellular location">
    <subcellularLocation>
        <location evidence="7">Cytoplasm</location>
    </subcellularLocation>
</comment>
<dbReference type="EMBL" id="JRNH01000018">
    <property type="protein sequence ID" value="KGF20277.1"/>
    <property type="molecule type" value="Genomic_DNA"/>
</dbReference>
<dbReference type="Pfam" id="PF01195">
    <property type="entry name" value="Pept_tRNA_hydro"/>
    <property type="match status" value="1"/>
</dbReference>
<organism evidence="10 11">
    <name type="scientific">Pseudoglutamicibacter albus DNF00011</name>
    <dbReference type="NCBI Taxonomy" id="1401063"/>
    <lineage>
        <taxon>Bacteria</taxon>
        <taxon>Bacillati</taxon>
        <taxon>Actinomycetota</taxon>
        <taxon>Actinomycetes</taxon>
        <taxon>Micrococcales</taxon>
        <taxon>Micrococcaceae</taxon>
        <taxon>Pseudoglutamicibacter</taxon>
    </lineage>
</organism>
<feature type="active site" description="Proton acceptor" evidence="7">
    <location>
        <position position="23"/>
    </location>
</feature>
<dbReference type="HAMAP" id="MF_00083">
    <property type="entry name" value="Pept_tRNA_hydro_bact"/>
    <property type="match status" value="1"/>
</dbReference>
<feature type="site" description="Discriminates between blocked and unblocked aminoacyl-tRNA" evidence="7">
    <location>
        <position position="13"/>
    </location>
</feature>
<evidence type="ECO:0000256" key="7">
    <source>
        <dbReference type="HAMAP-Rule" id="MF_00083"/>
    </source>
</evidence>
<comment type="caution">
    <text evidence="10">The sequence shown here is derived from an EMBL/GenBank/DDBJ whole genome shotgun (WGS) entry which is preliminary data.</text>
</comment>